<evidence type="ECO:0000313" key="2">
    <source>
        <dbReference type="Proteomes" id="UP001259239"/>
    </source>
</evidence>
<comment type="caution">
    <text evidence="1">The sequence shown here is derived from an EMBL/GenBank/DDBJ whole genome shotgun (WGS) entry which is preliminary data.</text>
</comment>
<dbReference type="EMBL" id="JARQGV010000004">
    <property type="protein sequence ID" value="MDT2253447.1"/>
    <property type="molecule type" value="Genomic_DNA"/>
</dbReference>
<reference evidence="1" key="1">
    <citation type="journal article" date="2023" name="J. Vet. Diagn. Invest.">
        <title>Oxytetracycline-resistant Paenibacillus larvae identified in commercial beekeeping operations in Saskatchewan using pooled honey sampling.</title>
        <authorList>
            <person name="Obshta O."/>
            <person name="Zabrodski M.W."/>
            <person name="Soomro T."/>
            <person name="Wilson G."/>
            <person name="Masood F."/>
            <person name="Thebeau J."/>
            <person name="Silva M.C.B."/>
            <person name="Biganski S."/>
            <person name="Kozii I.V."/>
            <person name="Koziy R.V."/>
            <person name="Raza M.F."/>
            <person name="Jose M.S."/>
            <person name="Simko E."/>
            <person name="Wood S.C."/>
        </authorList>
    </citation>
    <scope>NUCLEOTIDE SEQUENCE</scope>
    <source>
        <strain evidence="1">PL001</strain>
    </source>
</reference>
<evidence type="ECO:0000313" key="1">
    <source>
        <dbReference type="EMBL" id="MDT2253447.1"/>
    </source>
</evidence>
<sequence length="50" mass="5722">MHQLTTSQLVSLIEEVDVALQLDIFQRIGVRESANVLNEMENFTYEARGI</sequence>
<organism evidence="1 2">
    <name type="scientific">Paenibacillus larvae</name>
    <dbReference type="NCBI Taxonomy" id="1464"/>
    <lineage>
        <taxon>Bacteria</taxon>
        <taxon>Bacillati</taxon>
        <taxon>Bacillota</taxon>
        <taxon>Bacilli</taxon>
        <taxon>Bacillales</taxon>
        <taxon>Paenibacillaceae</taxon>
        <taxon>Paenibacillus</taxon>
    </lineage>
</organism>
<dbReference type="RefSeq" id="WP_230460850.1">
    <property type="nucleotide sequence ID" value="NZ_CBCRXL010000099.1"/>
</dbReference>
<proteinExistence type="predicted"/>
<gene>
    <name evidence="1" type="ORF">P7H09_19945</name>
</gene>
<reference evidence="1" key="2">
    <citation type="submission" date="2023-03" db="EMBL/GenBank/DDBJ databases">
        <authorList>
            <person name="Obshta O."/>
            <person name="Zabrodski M.W."/>
            <person name="Soomro T."/>
            <person name="Wilson G."/>
            <person name="Masood F."/>
            <person name="Thebeau J."/>
            <person name="Bezerra Da Silva M.C."/>
            <person name="Raza F."/>
            <person name="Biganski S."/>
            <person name="Jose M."/>
            <person name="Camilli M."/>
            <person name="Kozii I.V."/>
            <person name="Kozii R.V."/>
            <person name="Simko E."/>
            <person name="Wood S.C."/>
        </authorList>
    </citation>
    <scope>NUCLEOTIDE SEQUENCE</scope>
    <source>
        <strain evidence="1">PL001</strain>
    </source>
</reference>
<name>A0AAP5JWW4_9BACL</name>
<dbReference type="AlphaFoldDB" id="A0AAP5JWW4"/>
<dbReference type="Proteomes" id="UP001259239">
    <property type="component" value="Unassembled WGS sequence"/>
</dbReference>
<protein>
    <submittedName>
        <fullName evidence="1">Uncharacterized protein</fullName>
    </submittedName>
</protein>
<accession>A0AAP5JWW4</accession>